<keyword evidence="7" id="KW-0496">Mitochondrion</keyword>
<keyword evidence="3 7" id="KW-0819">tRNA processing</keyword>
<dbReference type="HAMAP" id="MF_01445">
    <property type="entry name" value="TsaD"/>
    <property type="match status" value="1"/>
</dbReference>
<comment type="similarity">
    <text evidence="7">Belongs to the KAE1 / TsaD family.</text>
</comment>
<dbReference type="SUPFAM" id="SSF53067">
    <property type="entry name" value="Actin-like ATPase domain"/>
    <property type="match status" value="2"/>
</dbReference>
<evidence type="ECO:0000256" key="6">
    <source>
        <dbReference type="ARBA" id="ARBA00048117"/>
    </source>
</evidence>
<evidence type="ECO:0000256" key="4">
    <source>
        <dbReference type="ARBA" id="ARBA00022723"/>
    </source>
</evidence>
<dbReference type="PANTHER" id="PTHR11735">
    <property type="entry name" value="TRNA N6-ADENOSINE THREONYLCARBAMOYLTRANSFERASE"/>
    <property type="match status" value="1"/>
</dbReference>
<name>A0A0F4ZDF8_9PEZI</name>
<dbReference type="Gene3D" id="3.30.420.40">
    <property type="match status" value="2"/>
</dbReference>
<dbReference type="EMBL" id="LAEV01001409">
    <property type="protein sequence ID" value="KKA28166.1"/>
    <property type="molecule type" value="Genomic_DNA"/>
</dbReference>
<dbReference type="PANTHER" id="PTHR11735:SF6">
    <property type="entry name" value="TRNA N6-ADENOSINE THREONYLCARBAMOYLTRANSFERASE, MITOCHONDRIAL"/>
    <property type="match status" value="1"/>
</dbReference>
<keyword evidence="10" id="KW-1185">Reference proteome</keyword>
<sequence>MSAISQASRRLGGLYRRQLLTNPRSFPKATTRIHTFTTLAIESSCDDTCVALLSTPDPRSSRFSTPFPARLLFHGKSTSDNRAFQGVNPPLALTGHDRAIGPLLQQALGVLREEGAGDRPDLVAVTRGPGMSANLAVGLNVAKGLAVAWGVPLVGVNHMQAHALTPRFVSALSLSSHSSSLSDALPADAHSPAFPFLTLLVSGGHTMLVHSSALTTHRILACADNIALGDALDKCARHILPASSLAACPDVMYARALESFAFPTAAALAAHAYTPPARRVDEITPRPHALGWALRPFLAGSRRLAYNFSDAESQVIHLLRARPDIHKCTEARRALAADVMRLVFEHLVGRVVLALEAQPEMRAHVKTLVVAGGVASNRFLMRVAREMLAARGFSDVQLVVPPVQWCTDNAAMIAWTGVEMYAAGYESDLSILPLRKWSVDPEVEGGILGQEGWIKRG</sequence>
<evidence type="ECO:0000313" key="10">
    <source>
        <dbReference type="Proteomes" id="UP000033483"/>
    </source>
</evidence>
<evidence type="ECO:0000259" key="8">
    <source>
        <dbReference type="Pfam" id="PF00814"/>
    </source>
</evidence>
<dbReference type="Proteomes" id="UP000033483">
    <property type="component" value="Unassembled WGS sequence"/>
</dbReference>
<dbReference type="InterPro" id="IPR017861">
    <property type="entry name" value="KAE1/TsaD"/>
</dbReference>
<reference evidence="9 10" key="1">
    <citation type="submission" date="2015-03" db="EMBL/GenBank/DDBJ databases">
        <authorList>
            <person name="Radwan O."/>
            <person name="Al-Naeli F.A."/>
            <person name="Rendon G.A."/>
            <person name="Fields C."/>
        </authorList>
    </citation>
    <scope>NUCLEOTIDE SEQUENCE [LARGE SCALE GENOMIC DNA]</scope>
    <source>
        <strain evidence="9">CR-DP1</strain>
    </source>
</reference>
<evidence type="ECO:0000256" key="2">
    <source>
        <dbReference type="ARBA" id="ARBA00022679"/>
    </source>
</evidence>
<comment type="caution">
    <text evidence="9">The sequence shown here is derived from an EMBL/GenBank/DDBJ whole genome shotgun (WGS) entry which is preliminary data.</text>
</comment>
<dbReference type="InterPro" id="IPR022450">
    <property type="entry name" value="TsaD"/>
</dbReference>
<evidence type="ECO:0000256" key="5">
    <source>
        <dbReference type="ARBA" id="ARBA00023315"/>
    </source>
</evidence>
<dbReference type="GO" id="GO:0046872">
    <property type="term" value="F:metal ion binding"/>
    <property type="evidence" value="ECO:0007669"/>
    <property type="project" value="UniProtKB-KW"/>
</dbReference>
<dbReference type="InterPro" id="IPR000905">
    <property type="entry name" value="Gcp-like_dom"/>
</dbReference>
<dbReference type="AlphaFoldDB" id="A0A0F4ZDF8"/>
<protein>
    <recommendedName>
        <fullName evidence="1">N(6)-L-threonylcarbamoyladenine synthase</fullName>
        <ecNumber evidence="1">2.3.1.234</ecNumber>
    </recommendedName>
</protein>
<comment type="subcellular location">
    <subcellularLocation>
        <location evidence="7">Mitochondrion</location>
    </subcellularLocation>
</comment>
<evidence type="ECO:0000313" key="9">
    <source>
        <dbReference type="EMBL" id="KKA28166.1"/>
    </source>
</evidence>
<dbReference type="GO" id="GO:0005739">
    <property type="term" value="C:mitochondrion"/>
    <property type="evidence" value="ECO:0007669"/>
    <property type="project" value="UniProtKB-SubCell"/>
</dbReference>
<dbReference type="GO" id="GO:0061711">
    <property type="term" value="F:tRNA N(6)-L-threonylcarbamoyladenine synthase activity"/>
    <property type="evidence" value="ECO:0007669"/>
    <property type="project" value="UniProtKB-EC"/>
</dbReference>
<gene>
    <name evidence="9" type="ORF">TD95_004222</name>
</gene>
<feature type="domain" description="Gcp-like" evidence="8">
    <location>
        <begin position="81"/>
        <end position="415"/>
    </location>
</feature>
<accession>A0A0F4ZDF8</accession>
<evidence type="ECO:0000256" key="3">
    <source>
        <dbReference type="ARBA" id="ARBA00022694"/>
    </source>
</evidence>
<dbReference type="Pfam" id="PF00814">
    <property type="entry name" value="TsaD"/>
    <property type="match status" value="1"/>
</dbReference>
<dbReference type="PROSITE" id="PS01016">
    <property type="entry name" value="GLYCOPROTEASE"/>
    <property type="match status" value="1"/>
</dbReference>
<comment type="catalytic activity">
    <reaction evidence="6 7">
        <text>L-threonylcarbamoyladenylate + adenosine(37) in tRNA = N(6)-L-threonylcarbamoyladenosine(37) in tRNA + AMP + H(+)</text>
        <dbReference type="Rhea" id="RHEA:37059"/>
        <dbReference type="Rhea" id="RHEA-COMP:10162"/>
        <dbReference type="Rhea" id="RHEA-COMP:10163"/>
        <dbReference type="ChEBI" id="CHEBI:15378"/>
        <dbReference type="ChEBI" id="CHEBI:73682"/>
        <dbReference type="ChEBI" id="CHEBI:74411"/>
        <dbReference type="ChEBI" id="CHEBI:74418"/>
        <dbReference type="ChEBI" id="CHEBI:456215"/>
        <dbReference type="EC" id="2.3.1.234"/>
    </reaction>
</comment>
<comment type="subunit">
    <text evidence="7">Homodimer.</text>
</comment>
<organism evidence="9 10">
    <name type="scientific">Thielaviopsis punctulata</name>
    <dbReference type="NCBI Taxonomy" id="72032"/>
    <lineage>
        <taxon>Eukaryota</taxon>
        <taxon>Fungi</taxon>
        <taxon>Dikarya</taxon>
        <taxon>Ascomycota</taxon>
        <taxon>Pezizomycotina</taxon>
        <taxon>Sordariomycetes</taxon>
        <taxon>Hypocreomycetidae</taxon>
        <taxon>Microascales</taxon>
        <taxon>Ceratocystidaceae</taxon>
        <taxon>Thielaviopsis</taxon>
    </lineage>
</organism>
<dbReference type="InterPro" id="IPR043129">
    <property type="entry name" value="ATPase_NBD"/>
</dbReference>
<comment type="cofactor">
    <cofactor evidence="7">
        <name>a divalent metal cation</name>
        <dbReference type="ChEBI" id="CHEBI:60240"/>
    </cofactor>
    <text evidence="7">Binds 1 divalent metal cation per subunit.</text>
</comment>
<dbReference type="EC" id="2.3.1.234" evidence="1"/>
<keyword evidence="4 7" id="KW-0479">Metal-binding</keyword>
<dbReference type="GO" id="GO:0072670">
    <property type="term" value="P:mitochondrial tRNA threonylcarbamoyladenosine modification"/>
    <property type="evidence" value="ECO:0007669"/>
    <property type="project" value="TreeGrafter"/>
</dbReference>
<dbReference type="OrthoDB" id="10259622at2759"/>
<evidence type="ECO:0000256" key="7">
    <source>
        <dbReference type="HAMAP-Rule" id="MF_03179"/>
    </source>
</evidence>
<evidence type="ECO:0000256" key="1">
    <source>
        <dbReference type="ARBA" id="ARBA00012156"/>
    </source>
</evidence>
<dbReference type="PRINTS" id="PR00789">
    <property type="entry name" value="OSIALOPTASE"/>
</dbReference>
<keyword evidence="5 7" id="KW-0012">Acyltransferase</keyword>
<proteinExistence type="inferred from homology"/>
<keyword evidence="2 7" id="KW-0808">Transferase</keyword>
<dbReference type="InterPro" id="IPR017860">
    <property type="entry name" value="Peptidase_M22_CS"/>
</dbReference>
<comment type="function">
    <text evidence="7">Required for the formation of a threonylcarbamoyl group on adenosine at position 37 (t(6)A37) in mitochondrial tRNAs that read codons beginning with adenine. Probably involved in the transfer of the threonylcarbamoyl moiety of threonylcarbamoyl-AMP (TC-AMP) to the N6 group of A37. Involved in mitochondrial genome maintenance.</text>
</comment>